<reference evidence="1 2" key="1">
    <citation type="submission" date="2014-06" db="EMBL/GenBank/DDBJ databases">
        <title>Evolutionary Origins and Diversification of the Mycorrhizal Mutualists.</title>
        <authorList>
            <consortium name="DOE Joint Genome Institute"/>
            <consortium name="Mycorrhizal Genomics Consortium"/>
            <person name="Kohler A."/>
            <person name="Kuo A."/>
            <person name="Nagy L.G."/>
            <person name="Floudas D."/>
            <person name="Copeland A."/>
            <person name="Barry K.W."/>
            <person name="Cichocki N."/>
            <person name="Veneault-Fourrey C."/>
            <person name="LaButti K."/>
            <person name="Lindquist E.A."/>
            <person name="Lipzen A."/>
            <person name="Lundell T."/>
            <person name="Morin E."/>
            <person name="Murat C."/>
            <person name="Riley R."/>
            <person name="Ohm R."/>
            <person name="Sun H."/>
            <person name="Tunlid A."/>
            <person name="Henrissat B."/>
            <person name="Grigoriev I.V."/>
            <person name="Hibbett D.S."/>
            <person name="Martin F."/>
        </authorList>
    </citation>
    <scope>NUCLEOTIDE SEQUENCE [LARGE SCALE GENOMIC DNA]</scope>
    <source>
        <strain evidence="1 2">SS14</strain>
    </source>
</reference>
<evidence type="ECO:0000313" key="1">
    <source>
        <dbReference type="EMBL" id="KIJ30016.1"/>
    </source>
</evidence>
<dbReference type="AlphaFoldDB" id="A0A0C9UXC7"/>
<name>A0A0C9UXC7_SPHS4</name>
<dbReference type="Proteomes" id="UP000054279">
    <property type="component" value="Unassembled WGS sequence"/>
</dbReference>
<dbReference type="OrthoDB" id="2746609at2759"/>
<sequence>MLLDYAHPEIVSAALSLTQLQSSRAPRLGTVFFKPGGPGESGVEQVKALGSAFNTFTKGQYDVVGWDPRGSIKLCARGFYIF</sequence>
<accession>A0A0C9UXC7</accession>
<protein>
    <submittedName>
        <fullName evidence="1">Unplaced genomic scaffold SPHSTscaffold_195, whole genome shotgun sequence</fullName>
    </submittedName>
</protein>
<dbReference type="HOGENOM" id="CLU_2559782_0_0_1"/>
<organism evidence="1 2">
    <name type="scientific">Sphaerobolus stellatus (strain SS14)</name>
    <dbReference type="NCBI Taxonomy" id="990650"/>
    <lineage>
        <taxon>Eukaryota</taxon>
        <taxon>Fungi</taxon>
        <taxon>Dikarya</taxon>
        <taxon>Basidiomycota</taxon>
        <taxon>Agaricomycotina</taxon>
        <taxon>Agaricomycetes</taxon>
        <taxon>Phallomycetidae</taxon>
        <taxon>Geastrales</taxon>
        <taxon>Sphaerobolaceae</taxon>
        <taxon>Sphaerobolus</taxon>
    </lineage>
</organism>
<proteinExistence type="predicted"/>
<evidence type="ECO:0000313" key="2">
    <source>
        <dbReference type="Proteomes" id="UP000054279"/>
    </source>
</evidence>
<keyword evidence="2" id="KW-1185">Reference proteome</keyword>
<dbReference type="EMBL" id="KN837270">
    <property type="protein sequence ID" value="KIJ30016.1"/>
    <property type="molecule type" value="Genomic_DNA"/>
</dbReference>
<gene>
    <name evidence="1" type="ORF">M422DRAFT_268477</name>
</gene>